<reference evidence="1" key="1">
    <citation type="journal article" date="2014" name="Front. Microbiol.">
        <title>High frequency of phylogenetically diverse reductive dehalogenase-homologous genes in deep subseafloor sedimentary metagenomes.</title>
        <authorList>
            <person name="Kawai M."/>
            <person name="Futagami T."/>
            <person name="Toyoda A."/>
            <person name="Takaki Y."/>
            <person name="Nishi S."/>
            <person name="Hori S."/>
            <person name="Arai W."/>
            <person name="Tsubouchi T."/>
            <person name="Morono Y."/>
            <person name="Uchiyama I."/>
            <person name="Ito T."/>
            <person name="Fujiyama A."/>
            <person name="Inagaki F."/>
            <person name="Takami H."/>
        </authorList>
    </citation>
    <scope>NUCLEOTIDE SEQUENCE</scope>
    <source>
        <strain evidence="1">Expedition CK06-06</strain>
    </source>
</reference>
<evidence type="ECO:0000313" key="1">
    <source>
        <dbReference type="EMBL" id="GAI88877.1"/>
    </source>
</evidence>
<organism evidence="1">
    <name type="scientific">marine sediment metagenome</name>
    <dbReference type="NCBI Taxonomy" id="412755"/>
    <lineage>
        <taxon>unclassified sequences</taxon>
        <taxon>metagenomes</taxon>
        <taxon>ecological metagenomes</taxon>
    </lineage>
</organism>
<dbReference type="EMBL" id="BARW01021460">
    <property type="protein sequence ID" value="GAI88877.1"/>
    <property type="molecule type" value="Genomic_DNA"/>
</dbReference>
<gene>
    <name evidence="1" type="ORF">S12H4_36048</name>
</gene>
<sequence length="35" mass="3833">MTVAINMGRLLMTRGVNDLVAEDEAFAKFVMSSLT</sequence>
<accession>X1S761</accession>
<protein>
    <submittedName>
        <fullName evidence="1">Uncharacterized protein</fullName>
    </submittedName>
</protein>
<comment type="caution">
    <text evidence="1">The sequence shown here is derived from an EMBL/GenBank/DDBJ whole genome shotgun (WGS) entry which is preliminary data.</text>
</comment>
<name>X1S761_9ZZZZ</name>
<dbReference type="AlphaFoldDB" id="X1S761"/>
<feature type="non-terminal residue" evidence="1">
    <location>
        <position position="35"/>
    </location>
</feature>
<proteinExistence type="predicted"/>